<reference evidence="6" key="3">
    <citation type="submission" date="2025-09" db="UniProtKB">
        <authorList>
            <consortium name="Ensembl"/>
        </authorList>
    </citation>
    <scope>IDENTIFICATION</scope>
</reference>
<dbReference type="AlphaFoldDB" id="A0A8C9RI70"/>
<comment type="similarity">
    <text evidence="1">Belongs to the IL-6 superfamily.</text>
</comment>
<keyword evidence="7" id="KW-1185">Reference proteome</keyword>
<sequence>MQSKWNTSAALRSRSDCLIGFGAGLTRSPPLALPVPLPFLPVASLALLLLSALGARATPCLSTGADMSEISGDELPEVSGDAPAKWESLAGALVFWFVFFFPSSSSNYLSVRLTAHVQKRCLQRVADGLQRYQVYLEFVEKEFPQQSRVRDIMNKASSLVHIIREKVSAVRCGAVRPVPERSCNQLLGELPSSSRWSRSISVHGVLSRMSAFAADAFRAIRYINQRLRRGRP</sequence>
<dbReference type="Ensembl" id="ENSSFOT00015019778.2">
    <property type="protein sequence ID" value="ENSSFOP00015019554.2"/>
    <property type="gene ID" value="ENSSFOG00015012577.2"/>
</dbReference>
<name>A0A8C9RI70_SCLFO</name>
<evidence type="ECO:0000313" key="6">
    <source>
        <dbReference type="Ensembl" id="ENSSFOP00015019554.2"/>
    </source>
</evidence>
<dbReference type="Pfam" id="PF00489">
    <property type="entry name" value="IL6"/>
    <property type="match status" value="1"/>
</dbReference>
<dbReference type="GO" id="GO:0030154">
    <property type="term" value="P:cell differentiation"/>
    <property type="evidence" value="ECO:0007669"/>
    <property type="project" value="InterPro"/>
</dbReference>
<evidence type="ECO:0000256" key="4">
    <source>
        <dbReference type="ARBA" id="ARBA00023441"/>
    </source>
</evidence>
<dbReference type="GO" id="GO:0006955">
    <property type="term" value="P:immune response"/>
    <property type="evidence" value="ECO:0007669"/>
    <property type="project" value="InterPro"/>
</dbReference>
<accession>A0A8C9RI70</accession>
<evidence type="ECO:0000256" key="5">
    <source>
        <dbReference type="SAM" id="Phobius"/>
    </source>
</evidence>
<proteinExistence type="inferred from homology"/>
<feature type="transmembrane region" description="Helical" evidence="5">
    <location>
        <begin position="31"/>
        <end position="53"/>
    </location>
</feature>
<evidence type="ECO:0000256" key="2">
    <source>
        <dbReference type="ARBA" id="ARBA00019464"/>
    </source>
</evidence>
<dbReference type="GO" id="GO:0006953">
    <property type="term" value="P:acute-phase response"/>
    <property type="evidence" value="ECO:0007669"/>
    <property type="project" value="UniProtKB-KW"/>
</dbReference>
<dbReference type="PANTHER" id="PTHR48494">
    <property type="entry name" value="INTERLEUKIN-6"/>
    <property type="match status" value="1"/>
</dbReference>
<dbReference type="InterPro" id="IPR003574">
    <property type="entry name" value="IL-6-like"/>
</dbReference>
<protein>
    <recommendedName>
        <fullName evidence="2">Interleukin-6</fullName>
    </recommendedName>
</protein>
<dbReference type="Proteomes" id="UP000694397">
    <property type="component" value="Chromosome 23"/>
</dbReference>
<dbReference type="InterPro" id="IPR009079">
    <property type="entry name" value="4_helix_cytokine-like_core"/>
</dbReference>
<evidence type="ECO:0000256" key="3">
    <source>
        <dbReference type="ARBA" id="ARBA00022486"/>
    </source>
</evidence>
<dbReference type="SMART" id="SM00126">
    <property type="entry name" value="IL6"/>
    <property type="match status" value="1"/>
</dbReference>
<feature type="transmembrane region" description="Helical" evidence="5">
    <location>
        <begin position="89"/>
        <end position="110"/>
    </location>
</feature>
<dbReference type="GeneTree" id="ENSGT01030000235040"/>
<comment type="function">
    <text evidence="4">Cytokine with a wide variety of biological functions in immunity, tissue regeneration, and metabolism. Binds to IL6R, then the complex associates to the signaling subunit IL6ST/gp130 to trigger the intracellular IL6-signaling pathway. The interaction with the membrane-bound IL6R and IL6ST stimulates 'classic signaling', whereas the binding of IL6 and soluble IL6R to IL6ST stimulates 'trans-signaling'. Alternatively, 'cluster signaling' occurs when membrane-bound IL6:IL6R complexes on transmitter cells activate IL6ST receptors on neighboring receiver cells.</text>
</comment>
<evidence type="ECO:0000313" key="7">
    <source>
        <dbReference type="Proteomes" id="UP000694397"/>
    </source>
</evidence>
<reference evidence="6 7" key="1">
    <citation type="submission" date="2019-04" db="EMBL/GenBank/DDBJ databases">
        <authorList>
            <consortium name="Wellcome Sanger Institute Data Sharing"/>
        </authorList>
    </citation>
    <scope>NUCLEOTIDE SEQUENCE [LARGE SCALE GENOMIC DNA]</scope>
</reference>
<evidence type="ECO:0000256" key="1">
    <source>
        <dbReference type="ARBA" id="ARBA00007432"/>
    </source>
</evidence>
<dbReference type="OrthoDB" id="8943569at2759"/>
<dbReference type="GO" id="GO:0005615">
    <property type="term" value="C:extracellular space"/>
    <property type="evidence" value="ECO:0007669"/>
    <property type="project" value="InterPro"/>
</dbReference>
<keyword evidence="5" id="KW-0812">Transmembrane</keyword>
<dbReference type="GO" id="GO:0005138">
    <property type="term" value="F:interleukin-6 receptor binding"/>
    <property type="evidence" value="ECO:0007669"/>
    <property type="project" value="InterPro"/>
</dbReference>
<organism evidence="6 7">
    <name type="scientific">Scleropages formosus</name>
    <name type="common">Asian bonytongue</name>
    <name type="synonym">Osteoglossum formosum</name>
    <dbReference type="NCBI Taxonomy" id="113540"/>
    <lineage>
        <taxon>Eukaryota</taxon>
        <taxon>Metazoa</taxon>
        <taxon>Chordata</taxon>
        <taxon>Craniata</taxon>
        <taxon>Vertebrata</taxon>
        <taxon>Euteleostomi</taxon>
        <taxon>Actinopterygii</taxon>
        <taxon>Neopterygii</taxon>
        <taxon>Teleostei</taxon>
        <taxon>Osteoglossocephala</taxon>
        <taxon>Osteoglossomorpha</taxon>
        <taxon>Osteoglossiformes</taxon>
        <taxon>Osteoglossidae</taxon>
        <taxon>Scleropages</taxon>
    </lineage>
</organism>
<dbReference type="Gene3D" id="1.20.1250.10">
    <property type="match status" value="1"/>
</dbReference>
<dbReference type="SUPFAM" id="SSF47266">
    <property type="entry name" value="4-helical cytokines"/>
    <property type="match status" value="1"/>
</dbReference>
<keyword evidence="3" id="KW-0011">Acute phase</keyword>
<reference evidence="6" key="2">
    <citation type="submission" date="2025-08" db="UniProtKB">
        <authorList>
            <consortium name="Ensembl"/>
        </authorList>
    </citation>
    <scope>IDENTIFICATION</scope>
</reference>
<keyword evidence="5" id="KW-1133">Transmembrane helix</keyword>
<dbReference type="GO" id="GO:0005125">
    <property type="term" value="F:cytokine activity"/>
    <property type="evidence" value="ECO:0007669"/>
    <property type="project" value="InterPro"/>
</dbReference>
<dbReference type="PANTHER" id="PTHR48494:SF1">
    <property type="entry name" value="INTERLEUKIN-6"/>
    <property type="match status" value="1"/>
</dbReference>
<dbReference type="InterPro" id="IPR030474">
    <property type="entry name" value="IL-6/GCSF/MGF"/>
</dbReference>
<keyword evidence="5" id="KW-0472">Membrane</keyword>